<protein>
    <submittedName>
        <fullName evidence="2">Uncharacterized protein</fullName>
    </submittedName>
</protein>
<gene>
    <name evidence="2" type="ORF">GX51_01435</name>
</gene>
<sequence>MSCIWLARRRTPQGVSGSSRNVSAPGLTQLPASNSYCAHPTEEEKEVENRAKTSPASGTEIPKYRNTEYRDNNTRRLFAKDVVMVRTAKSEAADWETARTFARSHVIGGV</sequence>
<proteinExistence type="predicted"/>
<evidence type="ECO:0000313" key="2">
    <source>
        <dbReference type="EMBL" id="PGH07995.1"/>
    </source>
</evidence>
<evidence type="ECO:0000313" key="3">
    <source>
        <dbReference type="Proteomes" id="UP000224080"/>
    </source>
</evidence>
<dbReference type="EMBL" id="PDNC01000011">
    <property type="protein sequence ID" value="PGH07995.1"/>
    <property type="molecule type" value="Genomic_DNA"/>
</dbReference>
<feature type="region of interest" description="Disordered" evidence="1">
    <location>
        <begin position="9"/>
        <end position="68"/>
    </location>
</feature>
<comment type="caution">
    <text evidence="2">The sequence shown here is derived from an EMBL/GenBank/DDBJ whole genome shotgun (WGS) entry which is preliminary data.</text>
</comment>
<name>A0A2B7XGE8_9EURO</name>
<dbReference type="Proteomes" id="UP000224080">
    <property type="component" value="Unassembled WGS sequence"/>
</dbReference>
<evidence type="ECO:0000256" key="1">
    <source>
        <dbReference type="SAM" id="MobiDB-lite"/>
    </source>
</evidence>
<keyword evidence="3" id="KW-1185">Reference proteome</keyword>
<dbReference type="AlphaFoldDB" id="A0A2B7XGE8"/>
<reference evidence="2 3" key="1">
    <citation type="submission" date="2017-10" db="EMBL/GenBank/DDBJ databases">
        <title>Comparative genomics in systemic dimorphic fungi from Ajellomycetaceae.</title>
        <authorList>
            <person name="Munoz J.F."/>
            <person name="Mcewen J.G."/>
            <person name="Clay O.K."/>
            <person name="Cuomo C.A."/>
        </authorList>
    </citation>
    <scope>NUCLEOTIDE SEQUENCE [LARGE SCALE GENOMIC DNA]</scope>
    <source>
        <strain evidence="2 3">UAMH130</strain>
    </source>
</reference>
<accession>A0A2B7XGE8</accession>
<organism evidence="2 3">
    <name type="scientific">Blastomyces parvus</name>
    <dbReference type="NCBI Taxonomy" id="2060905"/>
    <lineage>
        <taxon>Eukaryota</taxon>
        <taxon>Fungi</taxon>
        <taxon>Dikarya</taxon>
        <taxon>Ascomycota</taxon>
        <taxon>Pezizomycotina</taxon>
        <taxon>Eurotiomycetes</taxon>
        <taxon>Eurotiomycetidae</taxon>
        <taxon>Onygenales</taxon>
        <taxon>Ajellomycetaceae</taxon>
        <taxon>Blastomyces</taxon>
    </lineage>
</organism>
<feature type="compositionally biased region" description="Polar residues" evidence="1">
    <location>
        <begin position="13"/>
        <end position="22"/>
    </location>
</feature>